<comment type="caution">
    <text evidence="1">The sequence shown here is derived from an EMBL/GenBank/DDBJ whole genome shotgun (WGS) entry which is preliminary data.</text>
</comment>
<gene>
    <name evidence="1" type="ORF">PC117_g15213</name>
</gene>
<dbReference type="EMBL" id="RCMK01000499">
    <property type="protein sequence ID" value="KAG2925198.1"/>
    <property type="molecule type" value="Genomic_DNA"/>
</dbReference>
<dbReference type="Proteomes" id="UP000736787">
    <property type="component" value="Unassembled WGS sequence"/>
</dbReference>
<accession>A0A8T1KFI7</accession>
<dbReference type="AlphaFoldDB" id="A0A8T1KFI7"/>
<organism evidence="1 2">
    <name type="scientific">Phytophthora cactorum</name>
    <dbReference type="NCBI Taxonomy" id="29920"/>
    <lineage>
        <taxon>Eukaryota</taxon>
        <taxon>Sar</taxon>
        <taxon>Stramenopiles</taxon>
        <taxon>Oomycota</taxon>
        <taxon>Peronosporomycetes</taxon>
        <taxon>Peronosporales</taxon>
        <taxon>Peronosporaceae</taxon>
        <taxon>Phytophthora</taxon>
    </lineage>
</organism>
<protein>
    <submittedName>
        <fullName evidence="1">Uncharacterized protein</fullName>
    </submittedName>
</protein>
<name>A0A8T1KFI7_9STRA</name>
<sequence length="34" mass="4021">MKHQAEEVPATRKQKTEFRVRPMIKASPRLVQKT</sequence>
<evidence type="ECO:0000313" key="2">
    <source>
        <dbReference type="Proteomes" id="UP000736787"/>
    </source>
</evidence>
<proteinExistence type="predicted"/>
<reference evidence="1" key="1">
    <citation type="submission" date="2018-10" db="EMBL/GenBank/DDBJ databases">
        <title>Effector identification in a new, highly contiguous assembly of the strawberry crown rot pathogen Phytophthora cactorum.</title>
        <authorList>
            <person name="Armitage A.D."/>
            <person name="Nellist C.F."/>
            <person name="Bates H."/>
            <person name="Vickerstaff R.J."/>
            <person name="Harrison R.J."/>
        </authorList>
    </citation>
    <scope>NUCLEOTIDE SEQUENCE</scope>
    <source>
        <strain evidence="1">4040</strain>
    </source>
</reference>
<evidence type="ECO:0000313" key="1">
    <source>
        <dbReference type="EMBL" id="KAG2925198.1"/>
    </source>
</evidence>